<organism evidence="2">
    <name type="scientific">marine sediment metagenome</name>
    <dbReference type="NCBI Taxonomy" id="412755"/>
    <lineage>
        <taxon>unclassified sequences</taxon>
        <taxon>metagenomes</taxon>
        <taxon>ecological metagenomes</taxon>
    </lineage>
</organism>
<dbReference type="GO" id="GO:0070967">
    <property type="term" value="F:coenzyme F420 binding"/>
    <property type="evidence" value="ECO:0007669"/>
    <property type="project" value="TreeGrafter"/>
</dbReference>
<dbReference type="EMBL" id="LAZR01004349">
    <property type="protein sequence ID" value="KKN09421.1"/>
    <property type="molecule type" value="Genomic_DNA"/>
</dbReference>
<reference evidence="2" key="1">
    <citation type="journal article" date="2015" name="Nature">
        <title>Complex archaea that bridge the gap between prokaryotes and eukaryotes.</title>
        <authorList>
            <person name="Spang A."/>
            <person name="Saw J.H."/>
            <person name="Jorgensen S.L."/>
            <person name="Zaremba-Niedzwiedzka K."/>
            <person name="Martijn J."/>
            <person name="Lind A.E."/>
            <person name="van Eijk R."/>
            <person name="Schleper C."/>
            <person name="Guy L."/>
            <person name="Ettema T.J."/>
        </authorList>
    </citation>
    <scope>NUCLEOTIDE SEQUENCE</scope>
</reference>
<dbReference type="GO" id="GO:0016627">
    <property type="term" value="F:oxidoreductase activity, acting on the CH-CH group of donors"/>
    <property type="evidence" value="ECO:0007669"/>
    <property type="project" value="TreeGrafter"/>
</dbReference>
<dbReference type="Gene3D" id="2.30.110.10">
    <property type="entry name" value="Electron Transport, Fmn-binding Protein, Chain A"/>
    <property type="match status" value="1"/>
</dbReference>
<dbReference type="SUPFAM" id="SSF50475">
    <property type="entry name" value="FMN-binding split barrel"/>
    <property type="match status" value="1"/>
</dbReference>
<dbReference type="InterPro" id="IPR012349">
    <property type="entry name" value="Split_barrel_FMN-bd"/>
</dbReference>
<gene>
    <name evidence="2" type="ORF">LCGC14_1046830</name>
</gene>
<sequence length="133" mass="15418">MNIPEIENNNELNQLKGGTHISIKTFRKSGEEASTPVWFLEENDKYYICTGGSSFKVRRIRNNPKVEIAANDSGGGLKGEYFKGEARIMEKTKVDQIYGLFRKKYSSFRLWNFFANLGKKEEKKHLYLEITLK</sequence>
<evidence type="ECO:0000313" key="2">
    <source>
        <dbReference type="EMBL" id="KKN09421.1"/>
    </source>
</evidence>
<name>A0A0F9Q884_9ZZZZ</name>
<proteinExistence type="predicted"/>
<dbReference type="InterPro" id="IPR052019">
    <property type="entry name" value="F420H2_bilvrd_red/Heme_oxyg"/>
</dbReference>
<dbReference type="PANTHER" id="PTHR35176:SF11">
    <property type="entry name" value="PYRIDOXAMINE 5'-PHOSPHATE OXIDASE FAMILY PROTEIN"/>
    <property type="match status" value="1"/>
</dbReference>
<comment type="caution">
    <text evidence="2">The sequence shown here is derived from an EMBL/GenBank/DDBJ whole genome shotgun (WGS) entry which is preliminary data.</text>
</comment>
<dbReference type="NCBIfam" id="TIGR03666">
    <property type="entry name" value="Rv2061_F420"/>
    <property type="match status" value="1"/>
</dbReference>
<evidence type="ECO:0000256" key="1">
    <source>
        <dbReference type="ARBA" id="ARBA00023002"/>
    </source>
</evidence>
<accession>A0A0F9Q884</accession>
<dbReference type="PANTHER" id="PTHR35176">
    <property type="entry name" value="HEME OXYGENASE HI_0854-RELATED"/>
    <property type="match status" value="1"/>
</dbReference>
<keyword evidence="1" id="KW-0560">Oxidoreductase</keyword>
<dbReference type="AlphaFoldDB" id="A0A0F9Q884"/>
<protein>
    <submittedName>
        <fullName evidence="2">Uncharacterized protein</fullName>
    </submittedName>
</protein>
<dbReference type="GO" id="GO:0005829">
    <property type="term" value="C:cytosol"/>
    <property type="evidence" value="ECO:0007669"/>
    <property type="project" value="TreeGrafter"/>
</dbReference>
<dbReference type="InterPro" id="IPR019965">
    <property type="entry name" value="PPOX_F420-dep_Rv2061_put"/>
</dbReference>